<accession>A0ABS8BII2</accession>
<comment type="caution">
    <text evidence="14">The sequence shown here is derived from an EMBL/GenBank/DDBJ whole genome shotgun (WGS) entry which is preliminary data.</text>
</comment>
<comment type="similarity">
    <text evidence="2 10">Belongs to the complex I 75 kDa subunit family.</text>
</comment>
<evidence type="ECO:0000256" key="4">
    <source>
        <dbReference type="ARBA" id="ARBA00022723"/>
    </source>
</evidence>
<dbReference type="Gene3D" id="3.40.50.740">
    <property type="match status" value="2"/>
</dbReference>
<keyword evidence="5 10" id="KW-1278">Translocase</keyword>
<reference evidence="14 15" key="1">
    <citation type="submission" date="2021-10" db="EMBL/GenBank/DDBJ databases">
        <authorList>
            <person name="Chen M."/>
        </authorList>
    </citation>
    <scope>NUCLEOTIDE SEQUENCE [LARGE SCALE GENOMIC DNA]</scope>
    <source>
        <strain evidence="14 15">H3-26</strain>
    </source>
</reference>
<evidence type="ECO:0000259" key="13">
    <source>
        <dbReference type="PROSITE" id="PS51839"/>
    </source>
</evidence>
<keyword evidence="8 10" id="KW-0520">NAD</keyword>
<dbReference type="NCBIfam" id="TIGR01973">
    <property type="entry name" value="NuoG"/>
    <property type="match status" value="1"/>
</dbReference>
<evidence type="ECO:0000256" key="7">
    <source>
        <dbReference type="ARBA" id="ARBA00023014"/>
    </source>
</evidence>
<dbReference type="GO" id="GO:0016491">
    <property type="term" value="F:oxidoreductase activity"/>
    <property type="evidence" value="ECO:0007669"/>
    <property type="project" value="UniProtKB-KW"/>
</dbReference>
<dbReference type="InterPro" id="IPR000283">
    <property type="entry name" value="NADH_UbQ_OxRdtase_75kDa_su_CS"/>
</dbReference>
<dbReference type="InterPro" id="IPR050123">
    <property type="entry name" value="Prok_molybdopt-oxidoreductase"/>
</dbReference>
<dbReference type="RefSeq" id="WP_226763155.1">
    <property type="nucleotide sequence ID" value="NZ_JAJAWG010000001.1"/>
</dbReference>
<dbReference type="InterPro" id="IPR010228">
    <property type="entry name" value="NADH_UbQ_OxRdtase_Gsu"/>
</dbReference>
<gene>
    <name evidence="14" type="primary">nuoG</name>
    <name evidence="14" type="ORF">LG219_03555</name>
</gene>
<dbReference type="Pfam" id="PF10588">
    <property type="entry name" value="NADH-G_4Fe-4S_3"/>
    <property type="match status" value="1"/>
</dbReference>
<evidence type="ECO:0000313" key="15">
    <source>
        <dbReference type="Proteomes" id="UP001198034"/>
    </source>
</evidence>
<dbReference type="PROSITE" id="PS51085">
    <property type="entry name" value="2FE2S_FER_2"/>
    <property type="match status" value="1"/>
</dbReference>
<comment type="function">
    <text evidence="10">NDH-1 shuttles electrons from NADH, via FMN and iron-sulfur (Fe-S) centers, to quinones in the respiratory chain. Couples the redox reaction to proton translocation (for every two electrons transferred, four hydrogen ions are translocated across the cytoplasmic membrane), and thus conserves the redox energy in a proton gradient.</text>
</comment>
<dbReference type="InterPro" id="IPR006963">
    <property type="entry name" value="Mopterin_OxRdtase_4Fe-4S_dom"/>
</dbReference>
<feature type="domain" description="4Fe-4S His(Cys)3-ligated-type" evidence="13">
    <location>
        <begin position="78"/>
        <end position="117"/>
    </location>
</feature>
<dbReference type="PROSITE" id="PS51669">
    <property type="entry name" value="4FE4S_MOW_BIS_MGD"/>
    <property type="match status" value="1"/>
</dbReference>
<dbReference type="PROSITE" id="PS00643">
    <property type="entry name" value="COMPLEX1_75K_3"/>
    <property type="match status" value="1"/>
</dbReference>
<dbReference type="InterPro" id="IPR001041">
    <property type="entry name" value="2Fe-2S_ferredoxin-type"/>
</dbReference>
<dbReference type="Gene3D" id="3.40.228.10">
    <property type="entry name" value="Dimethylsulfoxide Reductase, domain 2"/>
    <property type="match status" value="1"/>
</dbReference>
<dbReference type="EMBL" id="JAJAWG010000001">
    <property type="protein sequence ID" value="MCB5195366.1"/>
    <property type="molecule type" value="Genomic_DNA"/>
</dbReference>
<keyword evidence="6 10" id="KW-0408">Iron</keyword>
<dbReference type="PROSITE" id="PS51839">
    <property type="entry name" value="4FE4S_HC3"/>
    <property type="match status" value="1"/>
</dbReference>
<dbReference type="SUPFAM" id="SSF54862">
    <property type="entry name" value="4Fe-4S ferredoxins"/>
    <property type="match status" value="1"/>
</dbReference>
<evidence type="ECO:0000259" key="11">
    <source>
        <dbReference type="PROSITE" id="PS51085"/>
    </source>
</evidence>
<organism evidence="14 15">
    <name type="scientific">Deefgea salmonis</name>
    <dbReference type="NCBI Taxonomy" id="2875502"/>
    <lineage>
        <taxon>Bacteria</taxon>
        <taxon>Pseudomonadati</taxon>
        <taxon>Pseudomonadota</taxon>
        <taxon>Betaproteobacteria</taxon>
        <taxon>Neisseriales</taxon>
        <taxon>Chitinibacteraceae</taxon>
        <taxon>Deefgea</taxon>
    </lineage>
</organism>
<comment type="cofactor">
    <cofactor evidence="10">
        <name>[2Fe-2S] cluster</name>
        <dbReference type="ChEBI" id="CHEBI:190135"/>
    </cofactor>
    <text evidence="10">Binds 1 [2Fe-2S] cluster per subunit.</text>
</comment>
<evidence type="ECO:0000256" key="9">
    <source>
        <dbReference type="ARBA" id="ARBA00047712"/>
    </source>
</evidence>
<dbReference type="PROSITE" id="PS00641">
    <property type="entry name" value="COMPLEX1_75K_1"/>
    <property type="match status" value="1"/>
</dbReference>
<dbReference type="Pfam" id="PF13510">
    <property type="entry name" value="Fer2_4"/>
    <property type="match status" value="1"/>
</dbReference>
<dbReference type="InterPro" id="IPR036010">
    <property type="entry name" value="2Fe-2S_ferredoxin-like_sf"/>
</dbReference>
<evidence type="ECO:0000256" key="3">
    <source>
        <dbReference type="ARBA" id="ARBA00022485"/>
    </source>
</evidence>
<evidence type="ECO:0000256" key="1">
    <source>
        <dbReference type="ARBA" id="ARBA00001966"/>
    </source>
</evidence>
<comment type="catalytic activity">
    <reaction evidence="9 10">
        <text>a quinone + NADH + 5 H(+)(in) = a quinol + NAD(+) + 4 H(+)(out)</text>
        <dbReference type="Rhea" id="RHEA:57888"/>
        <dbReference type="ChEBI" id="CHEBI:15378"/>
        <dbReference type="ChEBI" id="CHEBI:24646"/>
        <dbReference type="ChEBI" id="CHEBI:57540"/>
        <dbReference type="ChEBI" id="CHEBI:57945"/>
        <dbReference type="ChEBI" id="CHEBI:132124"/>
    </reaction>
</comment>
<dbReference type="SUPFAM" id="SSF54292">
    <property type="entry name" value="2Fe-2S ferredoxin-like"/>
    <property type="match status" value="1"/>
</dbReference>
<evidence type="ECO:0000256" key="2">
    <source>
        <dbReference type="ARBA" id="ARBA00005404"/>
    </source>
</evidence>
<dbReference type="Gene3D" id="3.10.20.740">
    <property type="match status" value="1"/>
</dbReference>
<name>A0ABS8BII2_9NEIS</name>
<evidence type="ECO:0000256" key="10">
    <source>
        <dbReference type="RuleBase" id="RU003525"/>
    </source>
</evidence>
<comment type="cofactor">
    <cofactor evidence="1 10">
        <name>[4Fe-4S] cluster</name>
        <dbReference type="ChEBI" id="CHEBI:49883"/>
    </cofactor>
</comment>
<evidence type="ECO:0000256" key="6">
    <source>
        <dbReference type="ARBA" id="ARBA00023004"/>
    </source>
</evidence>
<dbReference type="InterPro" id="IPR054351">
    <property type="entry name" value="NADH_UbQ_OxRdtase_ferredoxin"/>
</dbReference>
<evidence type="ECO:0000256" key="5">
    <source>
        <dbReference type="ARBA" id="ARBA00022967"/>
    </source>
</evidence>
<proteinExistence type="inferred from homology"/>
<dbReference type="InterPro" id="IPR019574">
    <property type="entry name" value="NADH_UbQ_OxRdtase_Gsu_4Fe4S-bd"/>
</dbReference>
<protein>
    <recommendedName>
        <fullName evidence="10">NADH-quinone oxidoreductase</fullName>
        <ecNumber evidence="10">7.1.1.-</ecNumber>
    </recommendedName>
</protein>
<feature type="domain" description="2Fe-2S ferredoxin-type" evidence="11">
    <location>
        <begin position="1"/>
        <end position="78"/>
    </location>
</feature>
<keyword evidence="4 10" id="KW-0479">Metal-binding</keyword>
<sequence>MLEIEIDGKKLTVPGGSTVMDAANSIGVHIPHFCYHKKLSIAASCRMCLVQVEKAPKPLPACATPVTDGMKVWTHSDQAVTAQKGVMEFLLINHPLDCPICDQGGECSLQDLAVGYGQTGSEYAEEKRVVANKDLGPLISTDMTRCIHCSRCVRFTEEIAGFQELGMANRGEFTEVMPFIGKTVNSEISGNVIDLCPVGALTSKPFRYTARTWELSRRKSVSAHDGLGSNLIVQVKNNKVMRVLPLDNEAINECWLSDRDRYSYEALNSEERLTKPMLKQGGVWQETDWQTALEYVANGLKQVIAEHGTNSVAAVASPNSTVEELFALRKVMAGLGVESVQAFARSADFSLKTQGAQWLGQSLLELSQNEAILLVGSTLRKEQPLLAQRLRQSVKKGLQLSAVNAHSDEMLTKLVGEVVVRPDQLVEGLLQVIQAFVELKSLPVPNDIDLSSVQVSDAARVIALSFDGKAKTAILLGNVAQTNARYAEIYTAATALALLTGATLGVPAMAANSVGAQLVGADLGADVFGAGSLAAAKKAYVFLGVEPEYDAHNGAHALAAAKNAEMVVVMSPFQSCAMDYADVILPISPFSETSGTFVNMEGKAQSFNGVVRPLGETRPAWKVFRVLGNLFGFSGFEYNSSEEIRDEAMAGEIAPRLSNAVVSKHAVRAQAAQGLVRLGEVPLYQVDSIVRRAPSLQATQDAVLASTLRANTATLAKLGLAVDGQAIVQQEQGSATLLVALDDGLLDDVIRVAASHPLTRNLGDMVGAVEVLKA</sequence>
<feature type="domain" description="4Fe-4S Mo/W bis-MGD-type" evidence="12">
    <location>
        <begin position="215"/>
        <end position="271"/>
    </location>
</feature>
<evidence type="ECO:0000256" key="8">
    <source>
        <dbReference type="ARBA" id="ARBA00023027"/>
    </source>
</evidence>
<keyword evidence="10" id="KW-0874">Quinone</keyword>
<dbReference type="PANTHER" id="PTHR43105:SF13">
    <property type="entry name" value="NADH-UBIQUINONE OXIDOREDUCTASE 75 KDA SUBUNIT, MITOCHONDRIAL"/>
    <property type="match status" value="1"/>
</dbReference>
<keyword evidence="15" id="KW-1185">Reference proteome</keyword>
<dbReference type="SMART" id="SM00929">
    <property type="entry name" value="NADH-G_4Fe-4S_3"/>
    <property type="match status" value="1"/>
</dbReference>
<evidence type="ECO:0000259" key="12">
    <source>
        <dbReference type="PROSITE" id="PS51669"/>
    </source>
</evidence>
<dbReference type="InterPro" id="IPR006656">
    <property type="entry name" value="Mopterin_OxRdtase"/>
</dbReference>
<dbReference type="Pfam" id="PF22151">
    <property type="entry name" value="Fer4_NDSU1"/>
    <property type="match status" value="1"/>
</dbReference>
<keyword evidence="7 10" id="KW-0411">Iron-sulfur</keyword>
<keyword evidence="3 10" id="KW-0004">4Fe-4S</keyword>
<keyword evidence="10" id="KW-0001">2Fe-2S</keyword>
<dbReference type="Pfam" id="PF22117">
    <property type="entry name" value="Fer4_Nqo3"/>
    <property type="match status" value="1"/>
</dbReference>
<dbReference type="CDD" id="cd00207">
    <property type="entry name" value="fer2"/>
    <property type="match status" value="1"/>
</dbReference>
<dbReference type="Gene3D" id="3.30.70.20">
    <property type="match status" value="1"/>
</dbReference>
<dbReference type="PANTHER" id="PTHR43105">
    <property type="entry name" value="RESPIRATORY NITRATE REDUCTASE"/>
    <property type="match status" value="1"/>
</dbReference>
<dbReference type="Proteomes" id="UP001198034">
    <property type="component" value="Unassembled WGS sequence"/>
</dbReference>
<dbReference type="SUPFAM" id="SSF53706">
    <property type="entry name" value="Formate dehydrogenase/DMSO reductase, domains 1-3"/>
    <property type="match status" value="1"/>
</dbReference>
<dbReference type="EC" id="7.1.1.-" evidence="10"/>
<evidence type="ECO:0000313" key="14">
    <source>
        <dbReference type="EMBL" id="MCB5195366.1"/>
    </source>
</evidence>
<keyword evidence="14" id="KW-0560">Oxidoreductase</keyword>
<dbReference type="Pfam" id="PF00384">
    <property type="entry name" value="Molybdopterin"/>
    <property type="match status" value="1"/>
</dbReference>
<dbReference type="PROSITE" id="PS00642">
    <property type="entry name" value="COMPLEX1_75K_2"/>
    <property type="match status" value="1"/>
</dbReference>